<protein>
    <submittedName>
        <fullName evidence="2">Uncharacterized protein</fullName>
    </submittedName>
</protein>
<feature type="region of interest" description="Disordered" evidence="1">
    <location>
        <begin position="49"/>
        <end position="78"/>
    </location>
</feature>
<keyword evidence="3" id="KW-1185">Reference proteome</keyword>
<evidence type="ECO:0000313" key="3">
    <source>
        <dbReference type="Proteomes" id="UP000326939"/>
    </source>
</evidence>
<comment type="caution">
    <text evidence="2">The sequence shown here is derived from an EMBL/GenBank/DDBJ whole genome shotgun (WGS) entry which is preliminary data.</text>
</comment>
<gene>
    <name evidence="2" type="ORF">DKX38_018718</name>
</gene>
<evidence type="ECO:0000313" key="2">
    <source>
        <dbReference type="EMBL" id="KAB5532048.1"/>
    </source>
</evidence>
<sequence>MSQGSAYTQWQGRNTTSGDYYDYISKLSRMPSVIHGAPQYPTVHKAFNNKGTQEEEATEGRQDNVNRKNSGRSSKKVQVTDQVQFIDQYGNRKSEVNEDVDGEADSFIQQKQKGFELCKWKTFKFP</sequence>
<dbReference type="EMBL" id="VDCV01000012">
    <property type="protein sequence ID" value="KAB5532048.1"/>
    <property type="molecule type" value="Genomic_DNA"/>
</dbReference>
<proteinExistence type="predicted"/>
<organism evidence="2 3">
    <name type="scientific">Salix brachista</name>
    <dbReference type="NCBI Taxonomy" id="2182728"/>
    <lineage>
        <taxon>Eukaryota</taxon>
        <taxon>Viridiplantae</taxon>
        <taxon>Streptophyta</taxon>
        <taxon>Embryophyta</taxon>
        <taxon>Tracheophyta</taxon>
        <taxon>Spermatophyta</taxon>
        <taxon>Magnoliopsida</taxon>
        <taxon>eudicotyledons</taxon>
        <taxon>Gunneridae</taxon>
        <taxon>Pentapetalae</taxon>
        <taxon>rosids</taxon>
        <taxon>fabids</taxon>
        <taxon>Malpighiales</taxon>
        <taxon>Salicaceae</taxon>
        <taxon>Saliceae</taxon>
        <taxon>Salix</taxon>
    </lineage>
</organism>
<evidence type="ECO:0000256" key="1">
    <source>
        <dbReference type="SAM" id="MobiDB-lite"/>
    </source>
</evidence>
<reference evidence="3" key="1">
    <citation type="journal article" date="2019" name="Gigascience">
        <title>De novo genome assembly of the endangered Acer yangbiense, a plant species with extremely small populations endemic to Yunnan Province, China.</title>
        <authorList>
            <person name="Yang J."/>
            <person name="Wariss H.M."/>
            <person name="Tao L."/>
            <person name="Zhang R."/>
            <person name="Yun Q."/>
            <person name="Hollingsworth P."/>
            <person name="Dao Z."/>
            <person name="Luo G."/>
            <person name="Guo H."/>
            <person name="Ma Y."/>
            <person name="Sun W."/>
        </authorList>
    </citation>
    <scope>NUCLEOTIDE SEQUENCE [LARGE SCALE GENOMIC DNA]</scope>
    <source>
        <strain evidence="3">cv. br00</strain>
    </source>
</reference>
<dbReference type="AlphaFoldDB" id="A0A5N5KPK4"/>
<dbReference type="PANTHER" id="PTHR38224">
    <property type="entry name" value="PHLOEM SPECIFIC PROTEIN"/>
    <property type="match status" value="1"/>
</dbReference>
<dbReference type="PANTHER" id="PTHR38224:SF1">
    <property type="entry name" value="PHLOEM SPECIFIC PROTEIN"/>
    <property type="match status" value="1"/>
</dbReference>
<name>A0A5N5KPK4_9ROSI</name>
<dbReference type="Proteomes" id="UP000326939">
    <property type="component" value="Chromosome 12"/>
</dbReference>
<accession>A0A5N5KPK4</accession>